<dbReference type="PROSITE" id="PS50012">
    <property type="entry name" value="RCC1_3"/>
    <property type="match status" value="1"/>
</dbReference>
<reference evidence="2 3" key="1">
    <citation type="journal article" date="2018" name="BMC Genomics">
        <title>Genomic comparison of Trypanosoma conorhini and Trypanosoma rangeli to Trypanosoma cruzi strains of high and low virulence.</title>
        <authorList>
            <person name="Bradwell K.R."/>
            <person name="Koparde V.N."/>
            <person name="Matveyev A.V."/>
            <person name="Serrano M.G."/>
            <person name="Alves J.M."/>
            <person name="Parikh H."/>
            <person name="Huang B."/>
            <person name="Lee V."/>
            <person name="Espinosa-Alvarez O."/>
            <person name="Ortiz P.A."/>
            <person name="Costa-Martins A.G."/>
            <person name="Teixeira M.M."/>
            <person name="Buck G.A."/>
        </authorList>
    </citation>
    <scope>NUCLEOTIDE SEQUENCE [LARGE SCALE GENOMIC DNA]</scope>
    <source>
        <strain evidence="2 3">AM80</strain>
    </source>
</reference>
<dbReference type="PANTHER" id="PTHR45982:SF1">
    <property type="entry name" value="REGULATOR OF CHROMOSOME CONDENSATION"/>
    <property type="match status" value="1"/>
</dbReference>
<dbReference type="PANTHER" id="PTHR45982">
    <property type="entry name" value="REGULATOR OF CHROMOSOME CONDENSATION"/>
    <property type="match status" value="1"/>
</dbReference>
<accession>A0A3R7KBV0</accession>
<evidence type="ECO:0000313" key="2">
    <source>
        <dbReference type="EMBL" id="RNF03378.1"/>
    </source>
</evidence>
<dbReference type="Gene3D" id="2.130.10.30">
    <property type="entry name" value="Regulator of chromosome condensation 1/beta-lactamase-inhibitor protein II"/>
    <property type="match status" value="1"/>
</dbReference>
<gene>
    <name evidence="2" type="ORF">TraAM80_05824</name>
</gene>
<sequence length="493" mass="52567">MLDAAPSAASSCERTAAVLGKHLAEGETLVKVVHCSNYYGAALFRSGSLVLLAPESPAQHGTVIEGGDGHVRDVAAGATHIVFCKEDGTVHSFGYSNTHGQLGDGTVWRRWPAAPEMREADASATAEREEGLPQLSPPQMIGGFGVGRGGGEAAFMDGRLLSVPIAAVACGAFHTLLLTSLRNCVYACGLGVSGQLGGRRRPVLQPSFRSIRLLFGLPLRQIAAAGNHSFVLLQTGKLFAFGENLCGQLGFGSAKAVRTPRAVNFNGAAPCEETRRPLDTAALKSLRAARGSAESMYVPLRVERLCPERAPGEPFIVAVWCCPTITVLLTEGLEWLSCGLALSRSPCDRKTSARRVDRYGPLGRWLAHKEEATLFRKMRWSERVAAALKSALPTHALEGPSLEEALGAMDVKCSTKAVVLLLRHAAEPHGAHLFLQGEVPEPLLIDQAGGTPLIPAYRAEKLLYDHDVDDDAFEFTLAEAQGIFATEAFMGVV</sequence>
<dbReference type="GO" id="GO:0005737">
    <property type="term" value="C:cytoplasm"/>
    <property type="evidence" value="ECO:0007669"/>
    <property type="project" value="TreeGrafter"/>
</dbReference>
<dbReference type="InterPro" id="IPR051553">
    <property type="entry name" value="Ran_GTPase-activating"/>
</dbReference>
<dbReference type="InterPro" id="IPR009091">
    <property type="entry name" value="RCC1/BLIP-II"/>
</dbReference>
<protein>
    <submittedName>
        <fullName evidence="2">Putative chromatin binding protein</fullName>
    </submittedName>
</protein>
<feature type="repeat" description="RCC1" evidence="1">
    <location>
        <begin position="183"/>
        <end position="235"/>
    </location>
</feature>
<dbReference type="OMA" id="NAVYGCG"/>
<dbReference type="SUPFAM" id="SSF50985">
    <property type="entry name" value="RCC1/BLIP-II"/>
    <property type="match status" value="1"/>
</dbReference>
<dbReference type="Pfam" id="PF13540">
    <property type="entry name" value="RCC1_2"/>
    <property type="match status" value="3"/>
</dbReference>
<dbReference type="PROSITE" id="PS00626">
    <property type="entry name" value="RCC1_2"/>
    <property type="match status" value="1"/>
</dbReference>
<proteinExistence type="predicted"/>
<dbReference type="OrthoDB" id="5981550at2759"/>
<dbReference type="AlphaFoldDB" id="A0A3R7KBV0"/>
<dbReference type="EMBL" id="MKGL01000198">
    <property type="protein sequence ID" value="RNF03378.1"/>
    <property type="molecule type" value="Genomic_DNA"/>
</dbReference>
<dbReference type="Proteomes" id="UP000283634">
    <property type="component" value="Unassembled WGS sequence"/>
</dbReference>
<dbReference type="GO" id="GO:0005085">
    <property type="term" value="F:guanyl-nucleotide exchange factor activity"/>
    <property type="evidence" value="ECO:0007669"/>
    <property type="project" value="TreeGrafter"/>
</dbReference>
<evidence type="ECO:0000256" key="1">
    <source>
        <dbReference type="PROSITE-ProRule" id="PRU00235"/>
    </source>
</evidence>
<evidence type="ECO:0000313" key="3">
    <source>
        <dbReference type="Proteomes" id="UP000283634"/>
    </source>
</evidence>
<comment type="caution">
    <text evidence="2">The sequence shown here is derived from an EMBL/GenBank/DDBJ whole genome shotgun (WGS) entry which is preliminary data.</text>
</comment>
<name>A0A3R7KBV0_TRYRA</name>
<organism evidence="2 3">
    <name type="scientific">Trypanosoma rangeli</name>
    <dbReference type="NCBI Taxonomy" id="5698"/>
    <lineage>
        <taxon>Eukaryota</taxon>
        <taxon>Discoba</taxon>
        <taxon>Euglenozoa</taxon>
        <taxon>Kinetoplastea</taxon>
        <taxon>Metakinetoplastina</taxon>
        <taxon>Trypanosomatida</taxon>
        <taxon>Trypanosomatidae</taxon>
        <taxon>Trypanosoma</taxon>
        <taxon>Herpetosoma</taxon>
    </lineage>
</organism>
<keyword evidence="3" id="KW-1185">Reference proteome</keyword>
<dbReference type="InterPro" id="IPR000408">
    <property type="entry name" value="Reg_chr_condens"/>
</dbReference>
<dbReference type="RefSeq" id="XP_029237478.1">
    <property type="nucleotide sequence ID" value="XM_029382690.1"/>
</dbReference>
<dbReference type="GeneID" id="40329757"/>